<sequence length="83" mass="10189">MDFTTYQIPKEYTDKFKVTKKDERDFKKFWDNELKLLTETTKLSINDIEIIHKVIMDIFWEAKGMNKEKYTPNKFKKNIYVRS</sequence>
<keyword evidence="2" id="KW-1185">Reference proteome</keyword>
<name>A0ABR7DJM3_9CLOT</name>
<evidence type="ECO:0000313" key="2">
    <source>
        <dbReference type="Proteomes" id="UP000596929"/>
    </source>
</evidence>
<dbReference type="RefSeq" id="WP_186861131.1">
    <property type="nucleotide sequence ID" value="NZ_JACOOO010000047.1"/>
</dbReference>
<reference evidence="1 2" key="1">
    <citation type="submission" date="2020-08" db="EMBL/GenBank/DDBJ databases">
        <title>Genome public.</title>
        <authorList>
            <person name="Liu C."/>
            <person name="Sun Q."/>
        </authorList>
    </citation>
    <scope>NUCLEOTIDE SEQUENCE [LARGE SCALE GENOMIC DNA]</scope>
    <source>
        <strain evidence="1 2">NSJ-6</strain>
    </source>
</reference>
<dbReference type="Proteomes" id="UP000596929">
    <property type="component" value="Unassembled WGS sequence"/>
</dbReference>
<evidence type="ECO:0000313" key="1">
    <source>
        <dbReference type="EMBL" id="MBC5631023.1"/>
    </source>
</evidence>
<proteinExistence type="predicted"/>
<comment type="caution">
    <text evidence="1">The sequence shown here is derived from an EMBL/GenBank/DDBJ whole genome shotgun (WGS) entry which is preliminary data.</text>
</comment>
<organism evidence="1 2">
    <name type="scientific">Clostridium hominis</name>
    <dbReference type="NCBI Taxonomy" id="2763036"/>
    <lineage>
        <taxon>Bacteria</taxon>
        <taxon>Bacillati</taxon>
        <taxon>Bacillota</taxon>
        <taxon>Clostridia</taxon>
        <taxon>Eubacteriales</taxon>
        <taxon>Clostridiaceae</taxon>
        <taxon>Clostridium</taxon>
    </lineage>
</organism>
<accession>A0ABR7DJM3</accession>
<gene>
    <name evidence="1" type="ORF">H8S20_19540</name>
</gene>
<dbReference type="EMBL" id="JACOOO010000047">
    <property type="protein sequence ID" value="MBC5631023.1"/>
    <property type="molecule type" value="Genomic_DNA"/>
</dbReference>
<protein>
    <submittedName>
        <fullName evidence="1">Uncharacterized protein</fullName>
    </submittedName>
</protein>